<sequence>ERENVGMAYTAEDIRFTVKDNVLYAICLDFPEDSKVMVKTMAKGSEYFDGKIRKVEMLGTEGKIQWEQTDKGLQVELPSEKPCEHAFTLKLSVK</sequence>
<organism evidence="2">
    <name type="scientific">marine sediment metagenome</name>
    <dbReference type="NCBI Taxonomy" id="412755"/>
    <lineage>
        <taxon>unclassified sequences</taxon>
        <taxon>metagenomes</taxon>
        <taxon>ecological metagenomes</taxon>
    </lineage>
</organism>
<protein>
    <recommendedName>
        <fullName evidence="1">Alpha-L-fucosidase C-terminal domain-containing protein</fullName>
    </recommendedName>
</protein>
<dbReference type="Pfam" id="PF16757">
    <property type="entry name" value="Fucosidase_C"/>
    <property type="match status" value="1"/>
</dbReference>
<dbReference type="EMBL" id="BARW01019888">
    <property type="protein sequence ID" value="GAJ00451.1"/>
    <property type="molecule type" value="Genomic_DNA"/>
</dbReference>
<proteinExistence type="predicted"/>
<feature type="domain" description="Alpha-L-fucosidase C-terminal" evidence="1">
    <location>
        <begin position="11"/>
        <end position="91"/>
    </location>
</feature>
<accession>X1UKP4</accession>
<dbReference type="InterPro" id="IPR031919">
    <property type="entry name" value="Fucosidase_C"/>
</dbReference>
<comment type="caution">
    <text evidence="2">The sequence shown here is derived from an EMBL/GenBank/DDBJ whole genome shotgun (WGS) entry which is preliminary data.</text>
</comment>
<dbReference type="Gene3D" id="2.60.40.1180">
    <property type="entry name" value="Golgi alpha-mannosidase II"/>
    <property type="match status" value="1"/>
</dbReference>
<reference evidence="2" key="1">
    <citation type="journal article" date="2014" name="Front. Microbiol.">
        <title>High frequency of phylogenetically diverse reductive dehalogenase-homologous genes in deep subseafloor sedimentary metagenomes.</title>
        <authorList>
            <person name="Kawai M."/>
            <person name="Futagami T."/>
            <person name="Toyoda A."/>
            <person name="Takaki Y."/>
            <person name="Nishi S."/>
            <person name="Hori S."/>
            <person name="Arai W."/>
            <person name="Tsubouchi T."/>
            <person name="Morono Y."/>
            <person name="Uchiyama I."/>
            <person name="Ito T."/>
            <person name="Fujiyama A."/>
            <person name="Inagaki F."/>
            <person name="Takami H."/>
        </authorList>
    </citation>
    <scope>NUCLEOTIDE SEQUENCE</scope>
    <source>
        <strain evidence="2">Expedition CK06-06</strain>
    </source>
</reference>
<feature type="non-terminal residue" evidence="2">
    <location>
        <position position="1"/>
    </location>
</feature>
<name>X1UKP4_9ZZZZ</name>
<dbReference type="AlphaFoldDB" id="X1UKP4"/>
<evidence type="ECO:0000313" key="2">
    <source>
        <dbReference type="EMBL" id="GAJ00451.1"/>
    </source>
</evidence>
<evidence type="ECO:0000259" key="1">
    <source>
        <dbReference type="Pfam" id="PF16757"/>
    </source>
</evidence>
<gene>
    <name evidence="2" type="ORF">S12H4_33701</name>
</gene>
<dbReference type="InterPro" id="IPR013780">
    <property type="entry name" value="Glyco_hydro_b"/>
</dbReference>